<evidence type="ECO:0000256" key="5">
    <source>
        <dbReference type="ARBA" id="ARBA00022989"/>
    </source>
</evidence>
<comment type="similarity">
    <text evidence="7">Belongs to the drug/metabolite transporter (DMT) superfamily. Small multidrug resistance (SMR) (TC 2.A.7.1) family.</text>
</comment>
<dbReference type="PANTHER" id="PTHR30561:SF1">
    <property type="entry name" value="MULTIDRUG TRANSPORTER EMRE"/>
    <property type="match status" value="1"/>
</dbReference>
<proteinExistence type="inferred from homology"/>
<evidence type="ECO:0000313" key="9">
    <source>
        <dbReference type="EMBL" id="PFG39431.1"/>
    </source>
</evidence>
<evidence type="ECO:0000256" key="3">
    <source>
        <dbReference type="ARBA" id="ARBA00022475"/>
    </source>
</evidence>
<accession>A0A2A9ELN6</accession>
<keyword evidence="10" id="KW-1185">Reference proteome</keyword>
<feature type="transmembrane region" description="Helical" evidence="8">
    <location>
        <begin position="26"/>
        <end position="47"/>
    </location>
</feature>
<gene>
    <name evidence="9" type="ORF">ATJ97_1937</name>
</gene>
<evidence type="ECO:0000256" key="1">
    <source>
        <dbReference type="ARBA" id="ARBA00004651"/>
    </source>
</evidence>
<dbReference type="Pfam" id="PF00893">
    <property type="entry name" value="Multi_Drug_Res"/>
    <property type="match status" value="1"/>
</dbReference>
<sequence>MAYLLLFLAIAAEVVGTSLIKFTEGFTRLWPTVATLGCYGVAFLFLAQTVKSVPVSVAYAMWSGLGTAAVAAVGAAFLGEPLTLTKVAGIGLIVAGVVILNLGGAH</sequence>
<evidence type="ECO:0000256" key="6">
    <source>
        <dbReference type="ARBA" id="ARBA00023136"/>
    </source>
</evidence>
<feature type="transmembrane region" description="Helical" evidence="8">
    <location>
        <begin position="59"/>
        <end position="78"/>
    </location>
</feature>
<name>A0A2A9ELN6_9MICO</name>
<keyword evidence="4 7" id="KW-0812">Transmembrane</keyword>
<organism evidence="9 10">
    <name type="scientific">Georgenia soli</name>
    <dbReference type="NCBI Taxonomy" id="638953"/>
    <lineage>
        <taxon>Bacteria</taxon>
        <taxon>Bacillati</taxon>
        <taxon>Actinomycetota</taxon>
        <taxon>Actinomycetes</taxon>
        <taxon>Micrococcales</taxon>
        <taxon>Bogoriellaceae</taxon>
        <taxon>Georgenia</taxon>
    </lineage>
</organism>
<keyword evidence="2" id="KW-0813">Transport</keyword>
<feature type="transmembrane region" description="Helical" evidence="8">
    <location>
        <begin position="84"/>
        <end position="103"/>
    </location>
</feature>
<dbReference type="AlphaFoldDB" id="A0A2A9ELN6"/>
<dbReference type="OrthoDB" id="3175079at2"/>
<dbReference type="GO" id="GO:0005886">
    <property type="term" value="C:plasma membrane"/>
    <property type="evidence" value="ECO:0007669"/>
    <property type="project" value="UniProtKB-SubCell"/>
</dbReference>
<evidence type="ECO:0000256" key="7">
    <source>
        <dbReference type="RuleBase" id="RU003942"/>
    </source>
</evidence>
<keyword evidence="6 8" id="KW-0472">Membrane</keyword>
<evidence type="ECO:0000256" key="2">
    <source>
        <dbReference type="ARBA" id="ARBA00022448"/>
    </source>
</evidence>
<dbReference type="Proteomes" id="UP000222106">
    <property type="component" value="Unassembled WGS sequence"/>
</dbReference>
<dbReference type="InterPro" id="IPR037185">
    <property type="entry name" value="EmrE-like"/>
</dbReference>
<evidence type="ECO:0000313" key="10">
    <source>
        <dbReference type="Proteomes" id="UP000222106"/>
    </source>
</evidence>
<comment type="caution">
    <text evidence="9">The sequence shown here is derived from an EMBL/GenBank/DDBJ whole genome shotgun (WGS) entry which is preliminary data.</text>
</comment>
<evidence type="ECO:0000256" key="8">
    <source>
        <dbReference type="SAM" id="Phobius"/>
    </source>
</evidence>
<evidence type="ECO:0000256" key="4">
    <source>
        <dbReference type="ARBA" id="ARBA00022692"/>
    </source>
</evidence>
<comment type="subcellular location">
    <subcellularLocation>
        <location evidence="1 7">Cell membrane</location>
        <topology evidence="1 7">Multi-pass membrane protein</topology>
    </subcellularLocation>
</comment>
<dbReference type="InterPro" id="IPR000390">
    <property type="entry name" value="Small_drug/metabolite_transptr"/>
</dbReference>
<dbReference type="RefSeq" id="WP_098483544.1">
    <property type="nucleotide sequence ID" value="NZ_PDJI01000004.1"/>
</dbReference>
<dbReference type="GO" id="GO:0022857">
    <property type="term" value="F:transmembrane transporter activity"/>
    <property type="evidence" value="ECO:0007669"/>
    <property type="project" value="InterPro"/>
</dbReference>
<protein>
    <submittedName>
        <fullName evidence="9">Small multidrug resistance pump</fullName>
    </submittedName>
</protein>
<reference evidence="9 10" key="1">
    <citation type="submission" date="2017-10" db="EMBL/GenBank/DDBJ databases">
        <title>Sequencing the genomes of 1000 actinobacteria strains.</title>
        <authorList>
            <person name="Klenk H.-P."/>
        </authorList>
    </citation>
    <scope>NUCLEOTIDE SEQUENCE [LARGE SCALE GENOMIC DNA]</scope>
    <source>
        <strain evidence="9 10">DSM 21838</strain>
    </source>
</reference>
<dbReference type="Gene3D" id="1.10.3730.20">
    <property type="match status" value="1"/>
</dbReference>
<dbReference type="PANTHER" id="PTHR30561">
    <property type="entry name" value="SMR FAMILY PROTON-DEPENDENT DRUG EFFLUX TRANSPORTER SUGE"/>
    <property type="match status" value="1"/>
</dbReference>
<dbReference type="SUPFAM" id="SSF103481">
    <property type="entry name" value="Multidrug resistance efflux transporter EmrE"/>
    <property type="match status" value="1"/>
</dbReference>
<dbReference type="EMBL" id="PDJI01000004">
    <property type="protein sequence ID" value="PFG39431.1"/>
    <property type="molecule type" value="Genomic_DNA"/>
</dbReference>
<keyword evidence="5 8" id="KW-1133">Transmembrane helix</keyword>
<dbReference type="FunFam" id="1.10.3730.20:FF:000001">
    <property type="entry name" value="Quaternary ammonium compound resistance transporter SugE"/>
    <property type="match status" value="1"/>
</dbReference>
<keyword evidence="3" id="KW-1003">Cell membrane</keyword>
<dbReference type="InterPro" id="IPR045324">
    <property type="entry name" value="Small_multidrug_res"/>
</dbReference>